<reference evidence="3" key="1">
    <citation type="submission" date="2023-07" db="EMBL/GenBank/DDBJ databases">
        <title>Black Yeasts Isolated from many extreme environments.</title>
        <authorList>
            <person name="Coleine C."/>
            <person name="Stajich J.E."/>
            <person name="Selbmann L."/>
        </authorList>
    </citation>
    <scope>NUCLEOTIDE SEQUENCE</scope>
    <source>
        <strain evidence="3">CCFEE 5485</strain>
    </source>
</reference>
<evidence type="ECO:0000259" key="2">
    <source>
        <dbReference type="Pfam" id="PF22685"/>
    </source>
</evidence>
<keyword evidence="4" id="KW-1185">Reference proteome</keyword>
<dbReference type="Gene3D" id="3.30.360.10">
    <property type="entry name" value="Dihydrodipicolinate Reductase, domain 2"/>
    <property type="match status" value="1"/>
</dbReference>
<proteinExistence type="predicted"/>
<dbReference type="PANTHER" id="PTHR43708">
    <property type="entry name" value="CONSERVED EXPRESSED OXIDOREDUCTASE (EUROFUNG)"/>
    <property type="match status" value="1"/>
</dbReference>
<dbReference type="GO" id="GO:0000166">
    <property type="term" value="F:nucleotide binding"/>
    <property type="evidence" value="ECO:0007669"/>
    <property type="project" value="InterPro"/>
</dbReference>
<evidence type="ECO:0000313" key="3">
    <source>
        <dbReference type="EMBL" id="KAK3671688.1"/>
    </source>
</evidence>
<dbReference type="PANTHER" id="PTHR43708:SF1">
    <property type="entry name" value="GALACTOSE_LACTOSE METABOLISM REGULATORY PROTEIN GAL80"/>
    <property type="match status" value="1"/>
</dbReference>
<dbReference type="InterPro" id="IPR055080">
    <property type="entry name" value="Gal80p-like_C"/>
</dbReference>
<protein>
    <recommendedName>
        <fullName evidence="5">Galactose/lactose metabolism regulatory protein GAL80</fullName>
    </recommendedName>
</protein>
<dbReference type="Pfam" id="PF01408">
    <property type="entry name" value="GFO_IDH_MocA"/>
    <property type="match status" value="1"/>
</dbReference>
<accession>A0AAE0TT82</accession>
<gene>
    <name evidence="3" type="ORF">LTR78_008421</name>
</gene>
<feature type="domain" description="Gal80p-like C-terminal" evidence="2">
    <location>
        <begin position="141"/>
        <end position="293"/>
    </location>
</feature>
<dbReference type="Pfam" id="PF22685">
    <property type="entry name" value="Gal80p_C-like"/>
    <property type="match status" value="1"/>
</dbReference>
<dbReference type="SUPFAM" id="SSF51735">
    <property type="entry name" value="NAD(P)-binding Rossmann-fold domains"/>
    <property type="match status" value="1"/>
</dbReference>
<organism evidence="3 4">
    <name type="scientific">Recurvomyces mirabilis</name>
    <dbReference type="NCBI Taxonomy" id="574656"/>
    <lineage>
        <taxon>Eukaryota</taxon>
        <taxon>Fungi</taxon>
        <taxon>Dikarya</taxon>
        <taxon>Ascomycota</taxon>
        <taxon>Pezizomycotina</taxon>
        <taxon>Dothideomycetes</taxon>
        <taxon>Dothideomycetidae</taxon>
        <taxon>Mycosphaerellales</taxon>
        <taxon>Teratosphaeriaceae</taxon>
        <taxon>Recurvomyces</taxon>
    </lineage>
</organism>
<sequence>MAPIRTAIIGLSTAAKTSWASAAHLPYLLSDRGRERFQIVALLNSSVDSAKKAIADYKLGSDVKAYGSPQDLAADKDVEFVVCATRVDVHYDTIKPSVAAGKNVFVEWPLAENVKRASELAELAKEKQVTTAVGIQARVAPVVLKVKEIIQSGAIGKVLCSEVKVSQPTVERGRVSEGLSYFLDKKVGGNPVSIGYAHMIDFIHSILGEFEHFDSHTQLRRPAQVVYDTQTGAERHTTSDVPDLVSVHGTLKPSTHVAEGASLVVNFRTGASFPGTKVFVWVIEGDKGEIRVEADKSSFIQMEASNLAMPIEVHDYGMDEVDKVEWKWDDFLGALPARARNIGRLYDLYAEGKLKEYGVADFEVAVVRHREIDRILWP</sequence>
<dbReference type="InterPro" id="IPR051317">
    <property type="entry name" value="Gfo/Idh/MocA_oxidoreduct"/>
</dbReference>
<evidence type="ECO:0008006" key="5">
    <source>
        <dbReference type="Google" id="ProtNLM"/>
    </source>
</evidence>
<dbReference type="AlphaFoldDB" id="A0AAE0TT82"/>
<evidence type="ECO:0000259" key="1">
    <source>
        <dbReference type="Pfam" id="PF01408"/>
    </source>
</evidence>
<dbReference type="Gene3D" id="3.40.50.720">
    <property type="entry name" value="NAD(P)-binding Rossmann-like Domain"/>
    <property type="match status" value="1"/>
</dbReference>
<dbReference type="InterPro" id="IPR000683">
    <property type="entry name" value="Gfo/Idh/MocA-like_OxRdtase_N"/>
</dbReference>
<evidence type="ECO:0000313" key="4">
    <source>
        <dbReference type="Proteomes" id="UP001274830"/>
    </source>
</evidence>
<feature type="domain" description="Gfo/Idh/MocA-like oxidoreductase N-terminal" evidence="1">
    <location>
        <begin position="4"/>
        <end position="134"/>
    </location>
</feature>
<comment type="caution">
    <text evidence="3">The sequence shown here is derived from an EMBL/GenBank/DDBJ whole genome shotgun (WGS) entry which is preliminary data.</text>
</comment>
<dbReference type="InterPro" id="IPR036291">
    <property type="entry name" value="NAD(P)-bd_dom_sf"/>
</dbReference>
<dbReference type="EMBL" id="JAUTXT010000040">
    <property type="protein sequence ID" value="KAK3671688.1"/>
    <property type="molecule type" value="Genomic_DNA"/>
</dbReference>
<name>A0AAE0TT82_9PEZI</name>
<dbReference type="Proteomes" id="UP001274830">
    <property type="component" value="Unassembled WGS sequence"/>
</dbReference>